<evidence type="ECO:0000256" key="6">
    <source>
        <dbReference type="SAM" id="MobiDB-lite"/>
    </source>
</evidence>
<comment type="similarity">
    <text evidence="5">Belongs to the ATG33 family.</text>
</comment>
<keyword evidence="2 7" id="KW-0812">Transmembrane</keyword>
<organism evidence="8 9">
    <name type="scientific">Diatrype stigma</name>
    <dbReference type="NCBI Taxonomy" id="117547"/>
    <lineage>
        <taxon>Eukaryota</taxon>
        <taxon>Fungi</taxon>
        <taxon>Dikarya</taxon>
        <taxon>Ascomycota</taxon>
        <taxon>Pezizomycotina</taxon>
        <taxon>Sordariomycetes</taxon>
        <taxon>Xylariomycetidae</taxon>
        <taxon>Xylariales</taxon>
        <taxon>Diatrypaceae</taxon>
        <taxon>Diatrype</taxon>
    </lineage>
</organism>
<dbReference type="PANTHER" id="PTHR37278">
    <property type="entry name" value="AUTOPHAGY-RELATED PROTEIN 33-RELATED"/>
    <property type="match status" value="1"/>
</dbReference>
<evidence type="ECO:0000256" key="3">
    <source>
        <dbReference type="ARBA" id="ARBA00022989"/>
    </source>
</evidence>
<keyword evidence="4 7" id="KW-0472">Membrane</keyword>
<feature type="region of interest" description="Disordered" evidence="6">
    <location>
        <begin position="112"/>
        <end position="168"/>
    </location>
</feature>
<evidence type="ECO:0000256" key="2">
    <source>
        <dbReference type="ARBA" id="ARBA00022692"/>
    </source>
</evidence>
<dbReference type="InterPro" id="IPR051668">
    <property type="entry name" value="ATG33"/>
</dbReference>
<dbReference type="GO" id="GO:0005741">
    <property type="term" value="C:mitochondrial outer membrane"/>
    <property type="evidence" value="ECO:0007669"/>
    <property type="project" value="TreeGrafter"/>
</dbReference>
<evidence type="ECO:0000256" key="4">
    <source>
        <dbReference type="ARBA" id="ARBA00023136"/>
    </source>
</evidence>
<dbReference type="GO" id="GO:0000422">
    <property type="term" value="P:autophagy of mitochondrion"/>
    <property type="evidence" value="ECO:0007669"/>
    <property type="project" value="TreeGrafter"/>
</dbReference>
<sequence>MAPNTVTSGLKFVGTVSLGLLTGASYTLTTFTVPSLLELPSASTAAKTFRSVSTKATTHINALSGVAGSAFLLAFLLSPRRFRHPYLLYTSLVCFFGTHLTTYITPLGFGTPSPSASSAKKRAALAQARKEKRSSSRGMEASYEVLGDSHSDEGAGSNSGGEELEEEINGEEVREEVELFLKNQVVKTIISGVAFSMAVIGIWGDGAVRARRYGFR</sequence>
<dbReference type="EMBL" id="JAKJXP020000100">
    <property type="protein sequence ID" value="KAK7746167.1"/>
    <property type="molecule type" value="Genomic_DNA"/>
</dbReference>
<protein>
    <recommendedName>
        <fullName evidence="10">Autophagy-related protein 33</fullName>
    </recommendedName>
</protein>
<keyword evidence="3 7" id="KW-1133">Transmembrane helix</keyword>
<comment type="subcellular location">
    <subcellularLocation>
        <location evidence="1">Membrane</location>
        <topology evidence="1">Multi-pass membrane protein</topology>
    </subcellularLocation>
</comment>
<gene>
    <name evidence="8" type="ORF">SLS62_009457</name>
</gene>
<evidence type="ECO:0000256" key="7">
    <source>
        <dbReference type="SAM" id="Phobius"/>
    </source>
</evidence>
<comment type="caution">
    <text evidence="8">The sequence shown here is derived from an EMBL/GenBank/DDBJ whole genome shotgun (WGS) entry which is preliminary data.</text>
</comment>
<reference evidence="8 9" key="1">
    <citation type="submission" date="2024-02" db="EMBL/GenBank/DDBJ databases">
        <title>De novo assembly and annotation of 12 fungi associated with fruit tree decline syndrome in Ontario, Canada.</title>
        <authorList>
            <person name="Sulman M."/>
            <person name="Ellouze W."/>
            <person name="Ilyukhin E."/>
        </authorList>
    </citation>
    <scope>NUCLEOTIDE SEQUENCE [LARGE SCALE GENOMIC DNA]</scope>
    <source>
        <strain evidence="8 9">M11/M66-122</strain>
    </source>
</reference>
<dbReference type="GO" id="GO:0016236">
    <property type="term" value="P:macroautophagy"/>
    <property type="evidence" value="ECO:0007669"/>
    <property type="project" value="TreeGrafter"/>
</dbReference>
<feature type="transmembrane region" description="Helical" evidence="7">
    <location>
        <begin position="12"/>
        <end position="37"/>
    </location>
</feature>
<feature type="transmembrane region" description="Helical" evidence="7">
    <location>
        <begin position="189"/>
        <end position="208"/>
    </location>
</feature>
<dbReference type="AlphaFoldDB" id="A0AAN9UEA5"/>
<proteinExistence type="inferred from homology"/>
<accession>A0AAN9UEA5</accession>
<evidence type="ECO:0000313" key="8">
    <source>
        <dbReference type="EMBL" id="KAK7746167.1"/>
    </source>
</evidence>
<feature type="transmembrane region" description="Helical" evidence="7">
    <location>
        <begin position="57"/>
        <end position="77"/>
    </location>
</feature>
<dbReference type="PANTHER" id="PTHR37278:SF1">
    <property type="entry name" value="AUTOPHAGY-RELATED PROTEIN 33-RELATED"/>
    <property type="match status" value="1"/>
</dbReference>
<keyword evidence="9" id="KW-1185">Reference proteome</keyword>
<evidence type="ECO:0008006" key="10">
    <source>
        <dbReference type="Google" id="ProtNLM"/>
    </source>
</evidence>
<evidence type="ECO:0000256" key="1">
    <source>
        <dbReference type="ARBA" id="ARBA00004141"/>
    </source>
</evidence>
<feature type="transmembrane region" description="Helical" evidence="7">
    <location>
        <begin position="86"/>
        <end position="105"/>
    </location>
</feature>
<evidence type="ECO:0000313" key="9">
    <source>
        <dbReference type="Proteomes" id="UP001320420"/>
    </source>
</evidence>
<evidence type="ECO:0000256" key="5">
    <source>
        <dbReference type="ARBA" id="ARBA00038013"/>
    </source>
</evidence>
<dbReference type="Proteomes" id="UP001320420">
    <property type="component" value="Unassembled WGS sequence"/>
</dbReference>
<name>A0AAN9UEA5_9PEZI</name>